<dbReference type="Proteomes" id="UP000638648">
    <property type="component" value="Unassembled WGS sequence"/>
</dbReference>
<sequence>MQRANITASPGTERVATRRPGATLWLLRATATLHGLMVVAQPILAGVYLSGQFDALEPHSVNATLISTVSMVQLAASVLYAWPGGGRVWPAVFSLALFLAEGMQIGMGYTGNLAVHIPLGVSVVTAQIVFVVWVLRGGARRPRRPRRRALRPTAEPTSARITQTR</sequence>
<keyword evidence="4" id="KW-1185">Reference proteome</keyword>
<keyword evidence="2" id="KW-0812">Transmembrane</keyword>
<evidence type="ECO:0000256" key="2">
    <source>
        <dbReference type="SAM" id="Phobius"/>
    </source>
</evidence>
<name>A0A927N211_9ACTN</name>
<keyword evidence="2" id="KW-0472">Membrane</keyword>
<evidence type="ECO:0000256" key="1">
    <source>
        <dbReference type="SAM" id="MobiDB-lite"/>
    </source>
</evidence>
<feature type="transmembrane region" description="Helical" evidence="2">
    <location>
        <begin position="61"/>
        <end position="81"/>
    </location>
</feature>
<dbReference type="RefSeq" id="WP_202896783.1">
    <property type="nucleotide sequence ID" value="NZ_BAABJL010000042.1"/>
</dbReference>
<proteinExistence type="predicted"/>
<dbReference type="EMBL" id="JADBEM010000001">
    <property type="protein sequence ID" value="MBE1611196.1"/>
    <property type="molecule type" value="Genomic_DNA"/>
</dbReference>
<dbReference type="AlphaFoldDB" id="A0A927N211"/>
<comment type="caution">
    <text evidence="3">The sequence shown here is derived from an EMBL/GenBank/DDBJ whole genome shotgun (WGS) entry which is preliminary data.</text>
</comment>
<accession>A0A927N211</accession>
<keyword evidence="2" id="KW-1133">Transmembrane helix</keyword>
<evidence type="ECO:0000313" key="3">
    <source>
        <dbReference type="EMBL" id="MBE1611196.1"/>
    </source>
</evidence>
<feature type="transmembrane region" description="Helical" evidence="2">
    <location>
        <begin position="25"/>
        <end position="49"/>
    </location>
</feature>
<feature type="region of interest" description="Disordered" evidence="1">
    <location>
        <begin position="144"/>
        <end position="165"/>
    </location>
</feature>
<feature type="compositionally biased region" description="Polar residues" evidence="1">
    <location>
        <begin position="155"/>
        <end position="165"/>
    </location>
</feature>
<reference evidence="3" key="1">
    <citation type="submission" date="2020-10" db="EMBL/GenBank/DDBJ databases">
        <title>Sequencing the genomes of 1000 actinobacteria strains.</title>
        <authorList>
            <person name="Klenk H.-P."/>
        </authorList>
    </citation>
    <scope>NUCLEOTIDE SEQUENCE</scope>
    <source>
        <strain evidence="3">DSM 45354</strain>
    </source>
</reference>
<organism evidence="3 4">
    <name type="scientific">Actinopolymorpha pittospori</name>
    <dbReference type="NCBI Taxonomy" id="648752"/>
    <lineage>
        <taxon>Bacteria</taxon>
        <taxon>Bacillati</taxon>
        <taxon>Actinomycetota</taxon>
        <taxon>Actinomycetes</taxon>
        <taxon>Propionibacteriales</taxon>
        <taxon>Actinopolymorphaceae</taxon>
        <taxon>Actinopolymorpha</taxon>
    </lineage>
</organism>
<evidence type="ECO:0000313" key="4">
    <source>
        <dbReference type="Proteomes" id="UP000638648"/>
    </source>
</evidence>
<feature type="transmembrane region" description="Helical" evidence="2">
    <location>
        <begin position="88"/>
        <end position="107"/>
    </location>
</feature>
<feature type="transmembrane region" description="Helical" evidence="2">
    <location>
        <begin position="113"/>
        <end position="135"/>
    </location>
</feature>
<gene>
    <name evidence="3" type="ORF">HEB94_008044</name>
</gene>
<protein>
    <submittedName>
        <fullName evidence="3">Uncharacterized protein</fullName>
    </submittedName>
</protein>